<dbReference type="AlphaFoldDB" id="A0A853IE54"/>
<evidence type="ECO:0000259" key="5">
    <source>
        <dbReference type="SMART" id="SM00382"/>
    </source>
</evidence>
<dbReference type="PANTHER" id="PTHR42960">
    <property type="entry name" value="YCF46 PROTEIN"/>
    <property type="match status" value="1"/>
</dbReference>
<dbReference type="RefSeq" id="WP_180570350.1">
    <property type="nucleotide sequence ID" value="NZ_JACCKB010000040.1"/>
</dbReference>
<gene>
    <name evidence="6" type="ORF">H0A36_20155</name>
</gene>
<keyword evidence="2" id="KW-0067">ATP-binding</keyword>
<evidence type="ECO:0000256" key="4">
    <source>
        <dbReference type="ARBA" id="ARBA00040480"/>
    </source>
</evidence>
<name>A0A853IE54_9GAMM</name>
<sequence length="494" mass="55537">MKTDIHDLCLVLDSGVALVVVETYEEPRVLQLMTRLAIKRQLALFSWAITTGVQRLGFGIDLDQDQGFEKPEAALQLIKQSPDPGLYVLCDFHPYLDDEPKNIRLLKEIALQYDQLKHTVVFLSHRFELPPELKRYGAHFELSLPSDDQLLNIVREEAANWSNQHRGRKVKTDNRTLKKLVANLRGLSAGEARQLARGVIFDDGAITIDDLPEINKAKFTLMDMEGILSFEYDTAKFSEVGGLERFKQWLKDRQSAFLQNDQSLDQPKGVMLLGIQGSGKSLAAKAVAGVWGVPLLRLDFGALYNKYFGETERNLREALKLADLMSPCVLWIDEIEKGIATGLNDQGTSRRVLGTLLTWMAERTTKVFIVATSNDISQLPPELVRKGRLDEIFFVDLPGVEIRRSIFEIHLSKRDQDCQEFDVQKLADITDGFSGAEIEQAVVGALYSAAAEQQQLQMHHLVAAIKGTSPLSVVMAEEIQYLRDWASQRTVLAN</sequence>
<evidence type="ECO:0000313" key="6">
    <source>
        <dbReference type="EMBL" id="NYZ68334.1"/>
    </source>
</evidence>
<dbReference type="SMART" id="SM00382">
    <property type="entry name" value="AAA"/>
    <property type="match status" value="1"/>
</dbReference>
<evidence type="ECO:0000256" key="3">
    <source>
        <dbReference type="ARBA" id="ARBA00038088"/>
    </source>
</evidence>
<dbReference type="Proteomes" id="UP000569732">
    <property type="component" value="Unassembled WGS sequence"/>
</dbReference>
<dbReference type="GO" id="GO:0016887">
    <property type="term" value="F:ATP hydrolysis activity"/>
    <property type="evidence" value="ECO:0007669"/>
    <property type="project" value="InterPro"/>
</dbReference>
<dbReference type="GO" id="GO:0005524">
    <property type="term" value="F:ATP binding"/>
    <property type="evidence" value="ECO:0007669"/>
    <property type="project" value="UniProtKB-KW"/>
</dbReference>
<dbReference type="Pfam" id="PF17862">
    <property type="entry name" value="AAA_lid_3"/>
    <property type="match status" value="1"/>
</dbReference>
<accession>A0A853IE54</accession>
<feature type="domain" description="AAA+ ATPase" evidence="5">
    <location>
        <begin position="266"/>
        <end position="399"/>
    </location>
</feature>
<dbReference type="EMBL" id="JACCKB010000040">
    <property type="protein sequence ID" value="NYZ68334.1"/>
    <property type="molecule type" value="Genomic_DNA"/>
</dbReference>
<evidence type="ECO:0000256" key="1">
    <source>
        <dbReference type="ARBA" id="ARBA00022741"/>
    </source>
</evidence>
<keyword evidence="7" id="KW-1185">Reference proteome</keyword>
<dbReference type="InterPro" id="IPR003959">
    <property type="entry name" value="ATPase_AAA_core"/>
</dbReference>
<dbReference type="SUPFAM" id="SSF52540">
    <property type="entry name" value="P-loop containing nucleoside triphosphate hydrolases"/>
    <property type="match status" value="2"/>
</dbReference>
<evidence type="ECO:0000313" key="7">
    <source>
        <dbReference type="Proteomes" id="UP000569732"/>
    </source>
</evidence>
<keyword evidence="1" id="KW-0547">Nucleotide-binding</keyword>
<organism evidence="6 7">
    <name type="scientific">Spartinivicinus marinus</name>
    <dbReference type="NCBI Taxonomy" id="2994442"/>
    <lineage>
        <taxon>Bacteria</taxon>
        <taxon>Pseudomonadati</taxon>
        <taxon>Pseudomonadota</taxon>
        <taxon>Gammaproteobacteria</taxon>
        <taxon>Oceanospirillales</taxon>
        <taxon>Zooshikellaceae</taxon>
        <taxon>Spartinivicinus</taxon>
    </lineage>
</organism>
<dbReference type="InterPro" id="IPR052381">
    <property type="entry name" value="AAA_domain_protein"/>
</dbReference>
<dbReference type="InterPro" id="IPR041569">
    <property type="entry name" value="AAA_lid_3"/>
</dbReference>
<proteinExistence type="inferred from homology"/>
<evidence type="ECO:0000256" key="2">
    <source>
        <dbReference type="ARBA" id="ARBA00022840"/>
    </source>
</evidence>
<comment type="similarity">
    <text evidence="3">Belongs to the AAA ATPase family. Highly divergent.</text>
</comment>
<dbReference type="Pfam" id="PF00004">
    <property type="entry name" value="AAA"/>
    <property type="match status" value="1"/>
</dbReference>
<dbReference type="PANTHER" id="PTHR42960:SF1">
    <property type="entry name" value="YCF46 PROTEIN"/>
    <property type="match status" value="1"/>
</dbReference>
<dbReference type="InterPro" id="IPR003593">
    <property type="entry name" value="AAA+_ATPase"/>
</dbReference>
<comment type="caution">
    <text evidence="6">The sequence shown here is derived from an EMBL/GenBank/DDBJ whole genome shotgun (WGS) entry which is preliminary data.</text>
</comment>
<protein>
    <recommendedName>
        <fullName evidence="4">Uncharacterized AAA domain-containing protein ycf46</fullName>
    </recommendedName>
</protein>
<dbReference type="Gene3D" id="1.10.8.60">
    <property type="match status" value="1"/>
</dbReference>
<reference evidence="6 7" key="1">
    <citation type="submission" date="2020-07" db="EMBL/GenBank/DDBJ databases">
        <title>Endozoicomonas sp. nov., isolated from sediment.</title>
        <authorList>
            <person name="Gu T."/>
        </authorList>
    </citation>
    <scope>NUCLEOTIDE SEQUENCE [LARGE SCALE GENOMIC DNA]</scope>
    <source>
        <strain evidence="6 7">SM1973</strain>
    </source>
</reference>
<dbReference type="InterPro" id="IPR027417">
    <property type="entry name" value="P-loop_NTPase"/>
</dbReference>
<dbReference type="Gene3D" id="3.40.50.300">
    <property type="entry name" value="P-loop containing nucleotide triphosphate hydrolases"/>
    <property type="match status" value="1"/>
</dbReference>